<dbReference type="OrthoDB" id="6771932at2759"/>
<organism evidence="1 2">
    <name type="scientific">Smittium mucronatum</name>
    <dbReference type="NCBI Taxonomy" id="133383"/>
    <lineage>
        <taxon>Eukaryota</taxon>
        <taxon>Fungi</taxon>
        <taxon>Fungi incertae sedis</taxon>
        <taxon>Zoopagomycota</taxon>
        <taxon>Kickxellomycotina</taxon>
        <taxon>Harpellomycetes</taxon>
        <taxon>Harpellales</taxon>
        <taxon>Legeriomycetaceae</taxon>
        <taxon>Smittium</taxon>
    </lineage>
</organism>
<accession>A0A1R0H1X2</accession>
<proteinExistence type="predicted"/>
<protein>
    <submittedName>
        <fullName evidence="1">Uncharacterized protein</fullName>
    </submittedName>
</protein>
<evidence type="ECO:0000313" key="2">
    <source>
        <dbReference type="Proteomes" id="UP000187455"/>
    </source>
</evidence>
<dbReference type="EMBL" id="LSSL01001050">
    <property type="protein sequence ID" value="OLY83144.1"/>
    <property type="molecule type" value="Genomic_DNA"/>
</dbReference>
<sequence>MKFIHSICKLVCRKDYMTSLYLKDAFLNILICNSYRLYLRFFLKRFKLPVPGPLFRSVVKPSHFHEDSAPSIKLGKSTEDQSVSILRRSAHNRGIKRGVPKTQLPDTCET</sequence>
<dbReference type="AlphaFoldDB" id="A0A1R0H1X2"/>
<comment type="caution">
    <text evidence="1">The sequence shown here is derived from an EMBL/GenBank/DDBJ whole genome shotgun (WGS) entry which is preliminary data.</text>
</comment>
<dbReference type="Proteomes" id="UP000187455">
    <property type="component" value="Unassembled WGS sequence"/>
</dbReference>
<keyword evidence="2" id="KW-1185">Reference proteome</keyword>
<gene>
    <name evidence="1" type="ORF">AYI68_g2720</name>
</gene>
<name>A0A1R0H1X2_9FUNG</name>
<reference evidence="1 2" key="1">
    <citation type="journal article" date="2016" name="Mol. Biol. Evol.">
        <title>Genome-Wide Survey of Gut Fungi (Harpellales) Reveals the First Horizontally Transferred Ubiquitin Gene from a Mosquito Host.</title>
        <authorList>
            <person name="Wang Y."/>
            <person name="White M.M."/>
            <person name="Kvist S."/>
            <person name="Moncalvo J.M."/>
        </authorList>
    </citation>
    <scope>NUCLEOTIDE SEQUENCE [LARGE SCALE GENOMIC DNA]</scope>
    <source>
        <strain evidence="1 2">ALG-7-W6</strain>
    </source>
</reference>
<evidence type="ECO:0000313" key="1">
    <source>
        <dbReference type="EMBL" id="OLY83144.1"/>
    </source>
</evidence>